<evidence type="ECO:0000256" key="6">
    <source>
        <dbReference type="ARBA" id="ARBA00022970"/>
    </source>
</evidence>
<evidence type="ECO:0000313" key="13">
    <source>
        <dbReference type="EMBL" id="CAG8481723.1"/>
    </source>
</evidence>
<dbReference type="NCBIfam" id="TIGR00798">
    <property type="entry name" value="mtc"/>
    <property type="match status" value="1"/>
</dbReference>
<keyword evidence="5 11" id="KW-0812">Transmembrane</keyword>
<evidence type="ECO:0000256" key="9">
    <source>
        <dbReference type="ARBA" id="ARBA00023136"/>
    </source>
</evidence>
<dbReference type="EMBL" id="CAJVPJ010000122">
    <property type="protein sequence ID" value="CAG8481723.1"/>
    <property type="molecule type" value="Genomic_DNA"/>
</dbReference>
<dbReference type="GO" id="GO:1990542">
    <property type="term" value="P:mitochondrial transmembrane transport"/>
    <property type="evidence" value="ECO:0007669"/>
    <property type="project" value="TreeGrafter"/>
</dbReference>
<evidence type="ECO:0000256" key="5">
    <source>
        <dbReference type="ARBA" id="ARBA00022692"/>
    </source>
</evidence>
<evidence type="ECO:0000256" key="2">
    <source>
        <dbReference type="ARBA" id="ARBA00005673"/>
    </source>
</evidence>
<dbReference type="SUPFAM" id="SSF69572">
    <property type="entry name" value="Activating enzymes of the ubiquitin-like proteins"/>
    <property type="match status" value="1"/>
</dbReference>
<comment type="similarity">
    <text evidence="3">Belongs to the sideroflexin family.</text>
</comment>
<dbReference type="OrthoDB" id="6608471at2759"/>
<keyword evidence="4" id="KW-0813">Transport</keyword>
<dbReference type="PANTHER" id="PTHR11153">
    <property type="entry name" value="SIDEROFLEXIN"/>
    <property type="match status" value="1"/>
</dbReference>
<keyword evidence="6" id="KW-0029">Amino-acid transport</keyword>
<feature type="domain" description="THIF-type NAD/FAD binding fold" evidence="12">
    <location>
        <begin position="333"/>
        <end position="607"/>
    </location>
</feature>
<evidence type="ECO:0000256" key="11">
    <source>
        <dbReference type="SAM" id="Phobius"/>
    </source>
</evidence>
<comment type="similarity">
    <text evidence="2">Belongs to the ubiquitin-activating E1 family.</text>
</comment>
<evidence type="ECO:0000256" key="8">
    <source>
        <dbReference type="ARBA" id="ARBA00023128"/>
    </source>
</evidence>
<sequence length="616" mass="69140">MTSPYASDSTWKPEIDLSKPRYDQSTYIGRVRHFVDITDPRTLFVTRKGLEQAKNLINDYNAGLIRTVDPEKLWKAKKIVNSTIHPDTGEPVFLPFRMSCFVPTNLVVVAGMLTPNPSIKSIIFWQWANQSVNVAINYANANKTTKMDFKETATAYISAVTASCGIAVGLSQTVPRLKSLSPSMKQVLSRLVPFAAVAGAGTVNVYLMRWKEIKDGIDVYDDDGRNLGKSSKAGASAVAISRVLTALPALTIPPLLLSRLEKTRWIKRNPKLLLPINFGLITISLMTALPLAIGAFPQRAEVNPLTLEKRFWDIRDENGRVIDKVYYNKGFMRKSSILIVGMRGLSNEVCKNLVLAGVGAVTLLDHKIVREEDLGAQFFVNKDDIGKNRAVASVDKMRQLNPRVSIEADTDDVKDKPEEYFEKFDLVCLTDCDLETMIRVNKICHSYKKKFYSAAVYGFYGYIFTDLSKHNFTVKGQEKEEEFVDMETALKKSDWSSLSIKKLKRISPLLWALQVLWKFEQEENRLPNKSESDFAKLKVIRDSVSVLIKLQPSMIPNEILNSLALAETELSPVCAIMGGILAQDILYAISHQGMPINNFFVFNAHENSGLIYKVMT</sequence>
<comment type="subcellular location">
    <subcellularLocation>
        <location evidence="1">Mitochondrion membrane</location>
        <topology evidence="1">Multi-pass membrane protein</topology>
    </subcellularLocation>
</comment>
<evidence type="ECO:0000256" key="7">
    <source>
        <dbReference type="ARBA" id="ARBA00022989"/>
    </source>
</evidence>
<dbReference type="InterPro" id="IPR000594">
    <property type="entry name" value="ThiF_NAD_FAD-bd"/>
</dbReference>
<evidence type="ECO:0000256" key="3">
    <source>
        <dbReference type="ARBA" id="ARBA00005974"/>
    </source>
</evidence>
<feature type="transmembrane region" description="Helical" evidence="11">
    <location>
        <begin position="272"/>
        <end position="296"/>
    </location>
</feature>
<dbReference type="InterPro" id="IPR035985">
    <property type="entry name" value="Ubiquitin-activating_enz"/>
</dbReference>
<dbReference type="GO" id="GO:0008641">
    <property type="term" value="F:ubiquitin-like modifier activating enzyme activity"/>
    <property type="evidence" value="ECO:0007669"/>
    <property type="project" value="InterPro"/>
</dbReference>
<keyword evidence="14" id="KW-1185">Reference proteome</keyword>
<accession>A0A9N8Z7N3</accession>
<dbReference type="AlphaFoldDB" id="A0A9N8Z7N3"/>
<comment type="caution">
    <text evidence="13">The sequence shown here is derived from an EMBL/GenBank/DDBJ whole genome shotgun (WGS) entry which is preliminary data.</text>
</comment>
<keyword evidence="8" id="KW-0496">Mitochondrion</keyword>
<evidence type="ECO:0000256" key="1">
    <source>
        <dbReference type="ARBA" id="ARBA00004225"/>
    </source>
</evidence>
<evidence type="ECO:0000256" key="10">
    <source>
        <dbReference type="ARBA" id="ARBA00043952"/>
    </source>
</evidence>
<dbReference type="Pfam" id="PF03820">
    <property type="entry name" value="SFXNs"/>
    <property type="match status" value="1"/>
</dbReference>
<dbReference type="GO" id="GO:0005743">
    <property type="term" value="C:mitochondrial inner membrane"/>
    <property type="evidence" value="ECO:0007669"/>
    <property type="project" value="TreeGrafter"/>
</dbReference>
<feature type="transmembrane region" description="Helical" evidence="11">
    <location>
        <begin position="187"/>
        <end position="207"/>
    </location>
</feature>
<dbReference type="PANTHER" id="PTHR11153:SF6">
    <property type="entry name" value="SIDEROFLEXIN-5"/>
    <property type="match status" value="1"/>
</dbReference>
<evidence type="ECO:0000313" key="14">
    <source>
        <dbReference type="Proteomes" id="UP000789572"/>
    </source>
</evidence>
<organism evidence="13 14">
    <name type="scientific">Paraglomus occultum</name>
    <dbReference type="NCBI Taxonomy" id="144539"/>
    <lineage>
        <taxon>Eukaryota</taxon>
        <taxon>Fungi</taxon>
        <taxon>Fungi incertae sedis</taxon>
        <taxon>Mucoromycota</taxon>
        <taxon>Glomeromycotina</taxon>
        <taxon>Glomeromycetes</taxon>
        <taxon>Paraglomerales</taxon>
        <taxon>Paraglomeraceae</taxon>
        <taxon>Paraglomus</taxon>
    </lineage>
</organism>
<dbReference type="InterPro" id="IPR004686">
    <property type="entry name" value="Mtc"/>
</dbReference>
<protein>
    <submittedName>
        <fullName evidence="13">6175_t:CDS:1</fullName>
    </submittedName>
</protein>
<dbReference type="GO" id="GO:0006865">
    <property type="term" value="P:amino acid transport"/>
    <property type="evidence" value="ECO:0007669"/>
    <property type="project" value="UniProtKB-KW"/>
</dbReference>
<feature type="transmembrane region" description="Helical" evidence="11">
    <location>
        <begin position="153"/>
        <end position="175"/>
    </location>
</feature>
<evidence type="ECO:0000256" key="4">
    <source>
        <dbReference type="ARBA" id="ARBA00022448"/>
    </source>
</evidence>
<dbReference type="PRINTS" id="PR01849">
    <property type="entry name" value="UBIQUITINACT"/>
</dbReference>
<dbReference type="InterPro" id="IPR000011">
    <property type="entry name" value="UBQ/SUMO-activ_enz_E1-like"/>
</dbReference>
<feature type="non-terminal residue" evidence="13">
    <location>
        <position position="616"/>
    </location>
</feature>
<dbReference type="Gene3D" id="3.40.50.720">
    <property type="entry name" value="NAD(P)-binding Rossmann-like Domain"/>
    <property type="match status" value="1"/>
</dbReference>
<proteinExistence type="inferred from homology"/>
<dbReference type="Pfam" id="PF00899">
    <property type="entry name" value="ThiF"/>
    <property type="match status" value="1"/>
</dbReference>
<evidence type="ECO:0000259" key="12">
    <source>
        <dbReference type="Pfam" id="PF00899"/>
    </source>
</evidence>
<keyword evidence="9 11" id="KW-0472">Membrane</keyword>
<dbReference type="GO" id="GO:0015075">
    <property type="term" value="F:monoatomic ion transmembrane transporter activity"/>
    <property type="evidence" value="ECO:0007669"/>
    <property type="project" value="InterPro"/>
</dbReference>
<reference evidence="13" key="1">
    <citation type="submission" date="2021-06" db="EMBL/GenBank/DDBJ databases">
        <authorList>
            <person name="Kallberg Y."/>
            <person name="Tangrot J."/>
            <person name="Rosling A."/>
        </authorList>
    </citation>
    <scope>NUCLEOTIDE SEQUENCE</scope>
    <source>
        <strain evidence="13">IA702</strain>
    </source>
</reference>
<gene>
    <name evidence="13" type="ORF">POCULU_LOCUS1587</name>
</gene>
<name>A0A9N8Z7N3_9GLOM</name>
<dbReference type="Proteomes" id="UP000789572">
    <property type="component" value="Unassembled WGS sequence"/>
</dbReference>
<comment type="pathway">
    <text evidence="10">Protein modification.</text>
</comment>
<keyword evidence="7 11" id="KW-1133">Transmembrane helix</keyword>